<protein>
    <recommendedName>
        <fullName evidence="5">DUF4386 family protein</fullName>
    </recommendedName>
</protein>
<keyword evidence="2" id="KW-1133">Transmembrane helix</keyword>
<keyword evidence="2" id="KW-0472">Membrane</keyword>
<dbReference type="EMBL" id="CP141261">
    <property type="protein sequence ID" value="WRL65059.1"/>
    <property type="molecule type" value="Genomic_DNA"/>
</dbReference>
<evidence type="ECO:0008006" key="5">
    <source>
        <dbReference type="Google" id="ProtNLM"/>
    </source>
</evidence>
<accession>A0ABZ1B6N9</accession>
<reference evidence="3 4" key="1">
    <citation type="submission" date="2023-12" db="EMBL/GenBank/DDBJ databases">
        <title>Blastococcus brunescens sp. nov., an actonobacterium isolated from sandstone collected in sahara desert.</title>
        <authorList>
            <person name="Gtari M."/>
            <person name="Ghodhbane F."/>
        </authorList>
    </citation>
    <scope>NUCLEOTIDE SEQUENCE [LARGE SCALE GENOMIC DNA]</scope>
    <source>
        <strain evidence="3 4">BMG 8361</strain>
    </source>
</reference>
<feature type="transmembrane region" description="Helical" evidence="2">
    <location>
        <begin position="78"/>
        <end position="101"/>
    </location>
</feature>
<evidence type="ECO:0000313" key="3">
    <source>
        <dbReference type="EMBL" id="WRL65059.1"/>
    </source>
</evidence>
<dbReference type="Proteomes" id="UP001324287">
    <property type="component" value="Chromosome"/>
</dbReference>
<dbReference type="RefSeq" id="WP_324276383.1">
    <property type="nucleotide sequence ID" value="NZ_CP141261.1"/>
</dbReference>
<keyword evidence="2" id="KW-0812">Transmembrane</keyword>
<feature type="transmembrane region" description="Helical" evidence="2">
    <location>
        <begin position="178"/>
        <end position="195"/>
    </location>
</feature>
<sequence length="232" mass="22896">MDPAPSGDGAGSRTLAGLATTLVWPQTPLDVAERLEVLAGTTARTHLAHLLNLVTILLFVPAVAGMHRLLQPHRARAAAIGTGLVAAGLVGWSGVLALGAAELQLAGTLSGGTAVSAVESLPSSPVAIAMTAGFLLGTFSGLVVLTVGLWRAQVVPAWVSAAVGLAVVGDVVGSTITAVVIAVWVLFAVALTAVARARATAPEQRLTAQPSGAGGGHITPGGVGGRVAPPTS</sequence>
<feature type="transmembrane region" description="Helical" evidence="2">
    <location>
        <begin position="154"/>
        <end position="172"/>
    </location>
</feature>
<proteinExistence type="predicted"/>
<feature type="transmembrane region" description="Helical" evidence="2">
    <location>
        <begin position="47"/>
        <end position="66"/>
    </location>
</feature>
<feature type="compositionally biased region" description="Gly residues" evidence="1">
    <location>
        <begin position="212"/>
        <end position="225"/>
    </location>
</feature>
<evidence type="ECO:0000256" key="2">
    <source>
        <dbReference type="SAM" id="Phobius"/>
    </source>
</evidence>
<feature type="region of interest" description="Disordered" evidence="1">
    <location>
        <begin position="205"/>
        <end position="232"/>
    </location>
</feature>
<evidence type="ECO:0000313" key="4">
    <source>
        <dbReference type="Proteomes" id="UP001324287"/>
    </source>
</evidence>
<name>A0ABZ1B6N9_9ACTN</name>
<organism evidence="3 4">
    <name type="scientific">Blastococcus brunescens</name>
    <dbReference type="NCBI Taxonomy" id="1564165"/>
    <lineage>
        <taxon>Bacteria</taxon>
        <taxon>Bacillati</taxon>
        <taxon>Actinomycetota</taxon>
        <taxon>Actinomycetes</taxon>
        <taxon>Geodermatophilales</taxon>
        <taxon>Geodermatophilaceae</taxon>
        <taxon>Blastococcus</taxon>
    </lineage>
</organism>
<feature type="transmembrane region" description="Helical" evidence="2">
    <location>
        <begin position="126"/>
        <end position="147"/>
    </location>
</feature>
<evidence type="ECO:0000256" key="1">
    <source>
        <dbReference type="SAM" id="MobiDB-lite"/>
    </source>
</evidence>
<gene>
    <name evidence="3" type="ORF">U6N30_05000</name>
</gene>
<keyword evidence="4" id="KW-1185">Reference proteome</keyword>